<dbReference type="InterPro" id="IPR018378">
    <property type="entry name" value="C-type_lectin_CS"/>
</dbReference>
<feature type="domain" description="C-type lectin" evidence="5">
    <location>
        <begin position="522"/>
        <end position="635"/>
    </location>
</feature>
<protein>
    <submittedName>
        <fullName evidence="7">Uncharacterized protein</fullName>
    </submittedName>
</protein>
<feature type="region of interest" description="Disordered" evidence="3">
    <location>
        <begin position="333"/>
        <end position="354"/>
    </location>
</feature>
<name>A0A7M6DLQ4_9CNID</name>
<dbReference type="SMART" id="SM00034">
    <property type="entry name" value="CLECT"/>
    <property type="match status" value="2"/>
</dbReference>
<evidence type="ECO:0000256" key="4">
    <source>
        <dbReference type="SAM" id="SignalP"/>
    </source>
</evidence>
<keyword evidence="8" id="KW-1185">Reference proteome</keyword>
<feature type="domain" description="Ig-like" evidence="6">
    <location>
        <begin position="1072"/>
        <end position="1155"/>
    </location>
</feature>
<dbReference type="Proteomes" id="UP000594262">
    <property type="component" value="Unplaced"/>
</dbReference>
<dbReference type="SUPFAM" id="SSF48726">
    <property type="entry name" value="Immunoglobulin"/>
    <property type="match status" value="1"/>
</dbReference>
<dbReference type="PROSITE" id="PS50835">
    <property type="entry name" value="IG_LIKE"/>
    <property type="match status" value="4"/>
</dbReference>
<feature type="domain" description="Ig-like" evidence="6">
    <location>
        <begin position="3992"/>
        <end position="4092"/>
    </location>
</feature>
<keyword evidence="1 4" id="KW-0732">Signal</keyword>
<dbReference type="InterPro" id="IPR016186">
    <property type="entry name" value="C-type_lectin-like/link_sf"/>
</dbReference>
<accession>A0A7M6DLQ4</accession>
<dbReference type="PANTHER" id="PTHR22803">
    <property type="entry name" value="MANNOSE, PHOSPHOLIPASE, LECTIN RECEPTOR RELATED"/>
    <property type="match status" value="1"/>
</dbReference>
<dbReference type="PROSITE" id="PS50041">
    <property type="entry name" value="C_TYPE_LECTIN_2"/>
    <property type="match status" value="2"/>
</dbReference>
<dbReference type="InterPro" id="IPR001304">
    <property type="entry name" value="C-type_lectin-like"/>
</dbReference>
<evidence type="ECO:0000256" key="3">
    <source>
        <dbReference type="SAM" id="MobiDB-lite"/>
    </source>
</evidence>
<dbReference type="Pfam" id="PF00059">
    <property type="entry name" value="Lectin_C"/>
    <property type="match status" value="2"/>
</dbReference>
<evidence type="ECO:0000256" key="1">
    <source>
        <dbReference type="ARBA" id="ARBA00022729"/>
    </source>
</evidence>
<sequence>MTLAKYFIVWFITVSLIITQSLSFEFTGETSHQIFPSSLNQVIFRVSTSLGESNNAVRYFIHNVNKDGEAPPDRSLWGALSDQTDADDCSALAETFYPTPRKYFCIDHRTGDVKLTSSYSVSAALEKYHIDIKVSDGTDTKHQTYEISYWPSECQYIQAQYDSIQANSNCYHSRSKTYKFNIDFDDTSVYTAITLDEPGFLVDISYNRSKLSVNDFSTLNITYVGDDGFVTEKIFTDEKFPNPVPLIAGQTLFRMAIKDTTTGQNLLAHSKGWRMYVILGTNFCSANATCIDSTGHWLNEQERLNEYCVVDSYGYLHKYGYCTENPTRFSNTIATTSSPTTTTTTTTEGPTISATSSDPCQNYILDNDPENWKRSTGNIISSNTTDKYCDRQGWQQGWRRFVSGAGTMIPTQCPPAFACGTDYPMWLNGAHPTTINAEATIPLCLRVSATQCCQNVGTINVKKCAADTSGVGDFFVYNLPAAPGCHMAYCYGSEMPCPNGQTSSTGFTPCSSPSIDDQLSSFNGIQYYFSTARANWQSAENDCVDLGGHLTSVHSQAENNFLKQEFHNRTGRRIAWYGGEKRNGVFIWSDGTSFTKTFWKSGEPNNLNGNENCLLTNDGAWNDEDCSVTKYYVCKLDSEFTLRFLTKPSVRKSESGNEVIISGCSYSSSTHSSWMAKSFIQRNNDDLIAIFNATQVTDETKDENVFTLPSVKLSNVEGGDFSCVVVIDNMTFFSNTTKFIPENQVTSFNEAQYYFSISKKNWQSAENDCIYLGGHLTSVHSQAENEFINQEIKRTTGNVIVWYGGERKNNVFVWTDGTIFTKTFWNTGEPNNLGGNENCLNVYATGMWNDISCHNLFYYVCKLRSSDFTLQFLTKPSLRRSESRKETIVSGCSYSSSTHSSWMAKSFIQRNNDDLIAISTAVQVTNETSRDNVFTLPSVKLSYIEHGDFRCVIIHDSITYYSFASKLYKSPDFIDVPTFARESQHLLSGCNFLYHEAPQTDNVFFNLYNNAKQLTNRRRTTIKNSTIPNQYHFNQVTVTNYTDVGNYIRCQIDIETNTTMSNFSDIINVHYPSVLNQPTSNFTNYFIGDPIQVGSCAFKSMFDQGVQGYWLKNGAVYTENVTLVYEIATDGLLVLKLPDLIIDEASESANYSCQLDVIVNGDGGIRTARSNAVQTTVFSNGVRFLTKPTIKRTSNETIISGCTYTSSRNISFLTFSFIEYKGTAFDISSATTKGEVRIGDVITLPEYRFNYAINNGTLSCGIIVGKEYFTSNTSKVYLEPVFLTTPFTTNLGQTGVKLDGCDFKFHQSFPGKASFLVYDANKNLLNEMPTTFSASTTSDIYTFDSVTINSYDSTGTYFRCQLSPNENAFEDEVVGDYSMQTNITAPRFTQRPTFEKSSYFVGENIRIDGCEFTARFLNNVNVTLWKGADRVSTYTEADMTIVWQDDLFKVVVKDQMIEARLNSSGVYHCQMDYMAGQTPSTIRSDTSVLNVKSNNVVFQTRPTSKRTTDEILVSGCTYMSSRNQNLVEFSFIEYSYTGVANSILQEITSLTNETGAVTISNGFFSLPPVSINKSYGDARINCVIKIGEETFSSNTSNIYSSPSFETVPNVSTFNKSGLTISGCKYFFHQKVEVSIVVMDENKDILVEIDTQSNHLAGDSLTMDPIIIDSYENAGFYYKCKAVDPSRPTEHAFSDSSTVFNLTYPYFTKPLSFDRDFYFIGERTAANPCRFKSMFIKGLNFSSLHLETGLSNKLPLSNSWQNDSFYNITYPKAEFEAAMFYHGNYTCRVDYMVGNRTLTSESDVSIFVVKSNDVQFLSRPSLERTSSNVIIKNCTYTSARNQDLAQYASIRINNDTFGIDVTTSVGLLGVAVQGGRYTLPDLAVPRMDSADVSCVFDIGEETFVSRVSRLYTQPEFVGHPIVTPLVNVGIKISGCTFKFHQLFDGKVNIRSLDDTETKIISIPSNLTKLSDDDLYGIDPVVVDSYVDAGNYYRCKLKDLTIDNQSTSSSASSRLDVTVPEFLSGPITREDAYFEGDPIRLQGCRFQSMFNKGFTMHLMKDSKVEKSLTTRVESWTIGNFTITSDIGEIESLTNSTGNYSCRLTVQMATAMDTEPRFIDIESNATSIIVKENQLHFTSHPDIHRTLNQTLVYGCNYTSERNESLTQYGYIEFNGTLYKIDAQTNETGDRFGNIYQLPVYKFDGRLSEGHFYCVFMIDDTIVRSKRSFLYNTPEFITRPFSTGPTPKGVEILGCSFKYHQLLQGDAFFSILDSNMNAISRIPTTIVKSKERDVYVFNSTLVNSYNNLGEYIRCDLINPTYMLQPAVSQISNQTNTSLPSFVHQLNFTSRPHFIGDKIQFGSCQFTSIFTEDLQLSYIYNHQVLTNISMEDAMVQWMDDQDHFLIQTPMLEMEIFRNSSGNYSCRLQVIIANGSVFHQVESQNYSLVALSNNVNFTSTPMVQRIADQRLAVIGCNYVSPRNRSLAEYIKIIINGTEPTPPPMVTTHEIWDQVLPIHVYSYYIGTGDVQCVAQFGEERFLSGKSTLYVEPEILTSPTYKEFNEDGITVEGCTFKYHQPLSQTSYLVLDQNKNIVREIPVNVSQSGVDTYFTDPLIVDNYENLGVYYQCRLSYFGETDSLFKVSDLSVAAPYTLPSKTNCPREGGFCALSNGFNQNSGVIQLDALGGNSEERHEECLEKCIAYPGETTGCELYWLDTSDQGCYVHTQPIARTNGLDSIQSCWVFSKCKTTPSFTRTFYSPPVYIGDKMNTTGCQYKTLFTKGIQFYEVKNEMEYNIIENKSMDMTWHGDHYLITYVLDNNSTILTKELRANFSCMVKYVHLNKTETTGSELAFHDVRSNDVRFMTKPTLYRTHNETIVKGCQFTTANVESAVSNGFIRYNQTAHYVGSTLSFENEKGLLSFPEWKFPYRINSGDFWCVVRVGFPVVLEEFVSNSSMLYKEPEFLDEPELERLSFEGVEISGCRFKYHQEPSTGFLVILDDDRTPMARINTTFSRLGSGGNDVYEMTSIVIVSYDVMGSYFYCEINDGAKRTISNISAEIEVALPSFISGPSAAEESYFTGSAFTMDGCSFNTTFIKGFTLTTITPNGRQVVELKDQMFVWTGDIFEVQLDQIEYGNITTNVSGLYSCRIDGMHNNKTFRIESESYRVHIEESDVYFTSKPIIHTTLTTTNINGCTYKSARNESLLQHSYIAVNGTLLQKVNALTISSGESSINDRFYFPNTTLPYKLQQSDVTCVIVLGTNRYESNATMVYNHPEFITVPKALNPKQEGVEIIGCSIKYHQLLQGDAFFSILDSNMNAISRVPTTIVKSKERDVYEFAPAMMETYKDLGSFIRCSLFDSKDVMEPVISQRSNKTHFTLPTFVNGPITKQTSLFVGDEVIIEGCNFTTLFTGDLRMSLHHNNRFISNVSTDDFKWNVDSFLVQPDESELRMRTNSSGNYTCRIEFLFESQTRSVESPVLNLKVYGNNATFTSTPKLERSSTNTTIGGCQYTSNQGTDLIKHAYIKFNGTLYSYPEDSSSGLSGDSEFMLPALIFQYYIEEGFFGCVIKIEDETFESEAAELYEKPEFSVLPNQKSTIERGIKLRGCRFKYHQLLRSSDANVSFEIYDSKSVLLKSLPSYVVENTDLKDGYLFHLSYLTTYDVLGGFAKCKISMRDEDIFSDRSQTFSFSAPSILQQHVPTQPSFYIGETITIQNCQFNSTLDKDIEIYYLKDDTVIQTARFNSTWMNGTFTIDVEDFVAQANNTADSGAYRCRLQSISNSSLYVESGPATITVKSNDVAFQSRPVIQRTLQQTFVSRCQYSSAGNRNLTQYLFTKSEKGLVRATNHSSMFDGSEPGTIFNEPITDGDFSCVIKIGDETFESNSSKLYAEIEFQSIPTTTLNTRNGITITGCQFKYHQVSSSKDVYSFTIYDQNNTFIKEIPTTITPSTRAENDTYTFDSITVNSYEDLGTFIRCHVFDPLEMKVSNLSKASLAVNVKLPSAMVHPNSTSQTYHTGQNISITHCMFSSMFTENITISLVKDGSPLIQNVAFRFSWSISIGSYSLTTEDFLLVNVDSENSGRYWCVLRYNQTMKVRTKQLPIFVNQFDVEIKNRPSLTRTLSNTTISGCVYVSFLNESLMQYLYIRRDETLIKVSEDVSTLPSNQIFTFPSLTINENISTGNFSCVIQTVRETITSNYSLLYESPGNI</sequence>
<evidence type="ECO:0000313" key="7">
    <source>
        <dbReference type="EnsemblMetazoa" id="CLYHEMP015246.2"/>
    </source>
</evidence>
<evidence type="ECO:0000256" key="2">
    <source>
        <dbReference type="ARBA" id="ARBA00023157"/>
    </source>
</evidence>
<feature type="chain" id="PRO_5029467098" evidence="4">
    <location>
        <begin position="24"/>
        <end position="4199"/>
    </location>
</feature>
<evidence type="ECO:0000313" key="8">
    <source>
        <dbReference type="Proteomes" id="UP000594262"/>
    </source>
</evidence>
<dbReference type="InterPro" id="IPR036179">
    <property type="entry name" value="Ig-like_dom_sf"/>
</dbReference>
<organism evidence="7 8">
    <name type="scientific">Clytia hemisphaerica</name>
    <dbReference type="NCBI Taxonomy" id="252671"/>
    <lineage>
        <taxon>Eukaryota</taxon>
        <taxon>Metazoa</taxon>
        <taxon>Cnidaria</taxon>
        <taxon>Hydrozoa</taxon>
        <taxon>Hydroidolina</taxon>
        <taxon>Leptothecata</taxon>
        <taxon>Obeliida</taxon>
        <taxon>Clytiidae</taxon>
        <taxon>Clytia</taxon>
    </lineage>
</organism>
<feature type="domain" description="Ig-like" evidence="6">
    <location>
        <begin position="3684"/>
        <end position="3785"/>
    </location>
</feature>
<evidence type="ECO:0000259" key="6">
    <source>
        <dbReference type="PROSITE" id="PS50835"/>
    </source>
</evidence>
<feature type="domain" description="C-type lectin" evidence="5">
    <location>
        <begin position="748"/>
        <end position="862"/>
    </location>
</feature>
<keyword evidence="2" id="KW-1015">Disulfide bond</keyword>
<dbReference type="InterPro" id="IPR016187">
    <property type="entry name" value="CTDL_fold"/>
</dbReference>
<feature type="domain" description="Ig-like" evidence="6">
    <location>
        <begin position="3373"/>
        <end position="3473"/>
    </location>
</feature>
<dbReference type="Gene3D" id="3.10.100.10">
    <property type="entry name" value="Mannose-Binding Protein A, subunit A"/>
    <property type="match status" value="2"/>
</dbReference>
<dbReference type="PROSITE" id="PS00615">
    <property type="entry name" value="C_TYPE_LECTIN_1"/>
    <property type="match status" value="2"/>
</dbReference>
<dbReference type="Pfam" id="PF23283">
    <property type="entry name" value="D8C_UMOD"/>
    <property type="match status" value="1"/>
</dbReference>
<dbReference type="EnsemblMetazoa" id="CLYHEMT015246.2">
    <property type="protein sequence ID" value="CLYHEMP015246.2"/>
    <property type="gene ID" value="CLYHEMG015246"/>
</dbReference>
<reference evidence="7" key="1">
    <citation type="submission" date="2021-01" db="UniProtKB">
        <authorList>
            <consortium name="EnsemblMetazoa"/>
        </authorList>
    </citation>
    <scope>IDENTIFICATION</scope>
</reference>
<dbReference type="InterPro" id="IPR007110">
    <property type="entry name" value="Ig-like_dom"/>
</dbReference>
<feature type="signal peptide" evidence="4">
    <location>
        <begin position="1"/>
        <end position="23"/>
    </location>
</feature>
<proteinExistence type="predicted"/>
<dbReference type="InterPro" id="IPR057774">
    <property type="entry name" value="D8C_UMOD/GP2/OIT3-like"/>
</dbReference>
<dbReference type="SUPFAM" id="SSF56436">
    <property type="entry name" value="C-type lectin-like"/>
    <property type="match status" value="2"/>
</dbReference>
<evidence type="ECO:0000259" key="5">
    <source>
        <dbReference type="PROSITE" id="PS50041"/>
    </source>
</evidence>
<dbReference type="OrthoDB" id="5948979at2759"/>
<dbReference type="InterPro" id="IPR050111">
    <property type="entry name" value="C-type_lectin/snaclec_domain"/>
</dbReference>